<dbReference type="Pfam" id="PF01656">
    <property type="entry name" value="CbiA"/>
    <property type="match status" value="1"/>
</dbReference>
<geneLocation type="plasmid" evidence="4 5">
    <name>pUW774mp</name>
</geneLocation>
<evidence type="ECO:0000256" key="1">
    <source>
        <dbReference type="ARBA" id="ARBA00022741"/>
    </source>
</evidence>
<dbReference type="GO" id="GO:0051782">
    <property type="term" value="P:negative regulation of cell division"/>
    <property type="evidence" value="ECO:0007669"/>
    <property type="project" value="TreeGrafter"/>
</dbReference>
<dbReference type="InterPro" id="IPR050625">
    <property type="entry name" value="ParA/MinD_ATPase"/>
</dbReference>
<dbReference type="Proteomes" id="UP000593970">
    <property type="component" value="Plasmid pUW774mp"/>
</dbReference>
<evidence type="ECO:0000259" key="3">
    <source>
        <dbReference type="Pfam" id="PF01656"/>
    </source>
</evidence>
<accession>A0AA92Q8R1</accession>
<dbReference type="NCBIfam" id="NF047398">
    <property type="entry name" value="AAA_KGGVGR"/>
    <property type="match status" value="1"/>
</dbReference>
<gene>
    <name evidence="4" type="ORF">HF909_22575</name>
</gene>
<dbReference type="GO" id="GO:0016887">
    <property type="term" value="F:ATP hydrolysis activity"/>
    <property type="evidence" value="ECO:0007669"/>
    <property type="project" value="TreeGrafter"/>
</dbReference>
<keyword evidence="2" id="KW-0067">ATP-binding</keyword>
<dbReference type="SUPFAM" id="SSF52540">
    <property type="entry name" value="P-loop containing nucleoside triphosphate hydrolases"/>
    <property type="match status" value="1"/>
</dbReference>
<dbReference type="GO" id="GO:0005524">
    <property type="term" value="F:ATP binding"/>
    <property type="evidence" value="ECO:0007669"/>
    <property type="project" value="UniProtKB-KW"/>
</dbReference>
<feature type="domain" description="CobQ/CobB/MinD/ParA nucleotide binding" evidence="3">
    <location>
        <begin position="146"/>
        <end position="231"/>
    </location>
</feature>
<keyword evidence="1" id="KW-0547">Nucleotide-binding</keyword>
<evidence type="ECO:0000313" key="5">
    <source>
        <dbReference type="Proteomes" id="UP000593970"/>
    </source>
</evidence>
<evidence type="ECO:0000313" key="4">
    <source>
        <dbReference type="EMBL" id="QOK99146.1"/>
    </source>
</evidence>
<proteinExistence type="predicted"/>
<dbReference type="Gene3D" id="3.40.50.300">
    <property type="entry name" value="P-loop containing nucleotide triphosphate hydrolases"/>
    <property type="match status" value="1"/>
</dbReference>
<dbReference type="PANTHER" id="PTHR43384">
    <property type="entry name" value="SEPTUM SITE-DETERMINING PROTEIN MIND HOMOLOG, CHLOROPLASTIC-RELATED"/>
    <property type="match status" value="1"/>
</dbReference>
<dbReference type="EMBL" id="CP051170">
    <property type="protein sequence ID" value="QOK99146.1"/>
    <property type="molecule type" value="Genomic_DNA"/>
</dbReference>
<dbReference type="InterPro" id="IPR027417">
    <property type="entry name" value="P-loop_NTPase"/>
</dbReference>
<organism evidence="4 5">
    <name type="scientific">Ralstonia solanacearum</name>
    <name type="common">Pseudomonas solanacearum</name>
    <dbReference type="NCBI Taxonomy" id="305"/>
    <lineage>
        <taxon>Bacteria</taxon>
        <taxon>Pseudomonadati</taxon>
        <taxon>Pseudomonadota</taxon>
        <taxon>Betaproteobacteria</taxon>
        <taxon>Burkholderiales</taxon>
        <taxon>Burkholderiaceae</taxon>
        <taxon>Ralstonia</taxon>
        <taxon>Ralstonia solanacearum species complex</taxon>
    </lineage>
</organism>
<name>A0AA92Q8R1_RALSL</name>
<dbReference type="AlphaFoldDB" id="A0AA92Q8R1"/>
<dbReference type="GO" id="GO:0005829">
    <property type="term" value="C:cytosol"/>
    <property type="evidence" value="ECO:0007669"/>
    <property type="project" value="TreeGrafter"/>
</dbReference>
<evidence type="ECO:0000256" key="2">
    <source>
        <dbReference type="ARBA" id="ARBA00022840"/>
    </source>
</evidence>
<dbReference type="PANTHER" id="PTHR43384:SF6">
    <property type="entry name" value="SEPTUM SITE-DETERMINING PROTEIN MIND HOMOLOG, CHLOROPLASTIC"/>
    <property type="match status" value="1"/>
</dbReference>
<protein>
    <recommendedName>
        <fullName evidence="3">CobQ/CobB/MinD/ParA nucleotide binding domain-containing protein</fullName>
    </recommendedName>
</protein>
<sequence>MQVLFDDALPTLIKILKEWGGEAFVEQGTVLRDATGRLSFFAADRLPFPAPAETSTPASVEYPPADEESHLDPLGRRIVDGLGAYAREDRPVVYPTEDGASPLLTSPERIPVRVGEQFCYLVDRRIVGTGWLAEPATTVISGPPRVVFASLKGGVGRSTALTVTAADLARRNRNVLVIDLDLEAPGLGHLLLEDGRLPDYGVVDFLVEDGVGGVGNDLLRRFVGTSQLTSASGGVVDVMPAIGRKSEAAPENILAKLSRAMIEDVTETGTVSVSQQISSMIERIVALGSYDAVLIDSRAGLAELAAPAVIGLGATVLLFGTAQAQTIEGYRALFAALQLLAQRDTAQRRSAEWRLALRPVYAKASLNAETSDRFRDDIYELYSEYLYDAELEDEAESQVAALRFTQQDGAAPHTPLTIPFNPAFVDFDPSRQPTQLTTAFYEHSFRPFLDAIDRILEPTSAEPAN</sequence>
<reference evidence="5" key="1">
    <citation type="submission" date="2020-04" db="EMBL/GenBank/DDBJ databases">
        <title>Ralstonia solanacearum UW576, UW763, UW773, and UW774.</title>
        <authorList>
            <person name="Steidl O."/>
            <person name="Truchon A."/>
            <person name="Allen C."/>
        </authorList>
    </citation>
    <scope>NUCLEOTIDE SEQUENCE [LARGE SCALE GENOMIC DNA]</scope>
    <source>
        <strain evidence="5">UW774</strain>
        <plasmid evidence="5">pUW774mp</plasmid>
    </source>
</reference>
<dbReference type="GO" id="GO:0009898">
    <property type="term" value="C:cytoplasmic side of plasma membrane"/>
    <property type="evidence" value="ECO:0007669"/>
    <property type="project" value="TreeGrafter"/>
</dbReference>
<keyword evidence="4" id="KW-0614">Plasmid</keyword>
<dbReference type="InterPro" id="IPR002586">
    <property type="entry name" value="CobQ/CobB/MinD/ParA_Nub-bd_dom"/>
</dbReference>